<proteinExistence type="predicted"/>
<organism evidence="1 2">
    <name type="scientific">Paramecium octaurelia</name>
    <dbReference type="NCBI Taxonomy" id="43137"/>
    <lineage>
        <taxon>Eukaryota</taxon>
        <taxon>Sar</taxon>
        <taxon>Alveolata</taxon>
        <taxon>Ciliophora</taxon>
        <taxon>Intramacronucleata</taxon>
        <taxon>Oligohymenophorea</taxon>
        <taxon>Peniculida</taxon>
        <taxon>Parameciidae</taxon>
        <taxon>Paramecium</taxon>
    </lineage>
</organism>
<comment type="caution">
    <text evidence="1">The sequence shown here is derived from an EMBL/GenBank/DDBJ whole genome shotgun (WGS) entry which is preliminary data.</text>
</comment>
<evidence type="ECO:0000313" key="2">
    <source>
        <dbReference type="Proteomes" id="UP000683925"/>
    </source>
</evidence>
<accession>A0A8S1XQN0</accession>
<gene>
    <name evidence="1" type="ORF">POCTA_138.1.T1300044</name>
</gene>
<dbReference type="AlphaFoldDB" id="A0A8S1XQN0"/>
<dbReference type="EMBL" id="CAJJDP010000130">
    <property type="protein sequence ID" value="CAD8203469.1"/>
    <property type="molecule type" value="Genomic_DNA"/>
</dbReference>
<reference evidence="1" key="1">
    <citation type="submission" date="2021-01" db="EMBL/GenBank/DDBJ databases">
        <authorList>
            <consortium name="Genoscope - CEA"/>
            <person name="William W."/>
        </authorList>
    </citation>
    <scope>NUCLEOTIDE SEQUENCE</scope>
</reference>
<sequence length="62" mass="7632">MELRILYYNLQDEQDNLRKQYDYQTVMNKISHQQLISRIKNFNRIFNNKNSRQLGIKNISIQ</sequence>
<evidence type="ECO:0000313" key="1">
    <source>
        <dbReference type="EMBL" id="CAD8203469.1"/>
    </source>
</evidence>
<name>A0A8S1XQN0_PAROT</name>
<protein>
    <submittedName>
        <fullName evidence="1">Uncharacterized protein</fullName>
    </submittedName>
</protein>
<keyword evidence="2" id="KW-1185">Reference proteome</keyword>
<dbReference type="Proteomes" id="UP000683925">
    <property type="component" value="Unassembled WGS sequence"/>
</dbReference>